<dbReference type="EMBL" id="ACCF01000144">
    <property type="protein sequence ID" value="EEF67343.1"/>
    <property type="molecule type" value="Genomic_DNA"/>
</dbReference>
<comment type="caution">
    <text evidence="1">The sequence shown here is derived from an EMBL/GenBank/DDBJ whole genome shotgun (WGS) entry which is preliminary data.</text>
</comment>
<dbReference type="HOGENOM" id="CLU_2973275_0_0_9"/>
<reference evidence="1 2" key="1">
    <citation type="submission" date="2008-12" db="EMBL/GenBank/DDBJ databases">
        <authorList>
            <person name="Fulton L."/>
            <person name="Clifton S."/>
            <person name="Fulton B."/>
            <person name="Xu J."/>
            <person name="Minx P."/>
            <person name="Pepin K.H."/>
            <person name="Johnson M."/>
            <person name="Bhonagiri V."/>
            <person name="Nash W.E."/>
            <person name="Mardis E.R."/>
            <person name="Wilson R.K."/>
        </authorList>
    </citation>
    <scope>NUCLEOTIDE SEQUENCE [LARGE SCALE GENOMIC DNA]</scope>
    <source>
        <strain evidence="1 2">DSM 12042</strain>
    </source>
</reference>
<dbReference type="Proteomes" id="UP000005950">
    <property type="component" value="Unassembled WGS sequence"/>
</dbReference>
<accession>B9Y9K0</accession>
<protein>
    <submittedName>
        <fullName evidence="1">Uncharacterized protein</fullName>
    </submittedName>
</protein>
<reference evidence="1 2" key="2">
    <citation type="submission" date="2009-02" db="EMBL/GenBank/DDBJ databases">
        <title>Draft genome sequence of Holdemania filiformis DSM 12042.</title>
        <authorList>
            <person name="Sudarsanam P."/>
            <person name="Ley R."/>
            <person name="Guruge J."/>
            <person name="Turnbaugh P.J."/>
            <person name="Mahowald M."/>
            <person name="Liep D."/>
            <person name="Gordon J."/>
        </authorList>
    </citation>
    <scope>NUCLEOTIDE SEQUENCE [LARGE SCALE GENOMIC DNA]</scope>
    <source>
        <strain evidence="1 2">DSM 12042</strain>
    </source>
</reference>
<proteinExistence type="predicted"/>
<sequence>MRSFHYRVFTLIFFDRPRNILIYFKSCFHGFSLGCKKNKKSRNQAADTNQKPWLWLFY</sequence>
<gene>
    <name evidence="1" type="ORF">HOLDEFILI_02506</name>
</gene>
<organism evidence="1 2">
    <name type="scientific">Holdemania filiformis DSM 12042</name>
    <dbReference type="NCBI Taxonomy" id="545696"/>
    <lineage>
        <taxon>Bacteria</taxon>
        <taxon>Bacillati</taxon>
        <taxon>Bacillota</taxon>
        <taxon>Erysipelotrichia</taxon>
        <taxon>Erysipelotrichales</taxon>
        <taxon>Erysipelotrichaceae</taxon>
        <taxon>Holdemania</taxon>
    </lineage>
</organism>
<dbReference type="AlphaFoldDB" id="B9Y9K0"/>
<evidence type="ECO:0000313" key="2">
    <source>
        <dbReference type="Proteomes" id="UP000005950"/>
    </source>
</evidence>
<name>B9Y9K0_9FIRM</name>
<evidence type="ECO:0000313" key="1">
    <source>
        <dbReference type="EMBL" id="EEF67343.1"/>
    </source>
</evidence>